<dbReference type="EMBL" id="RXGB01003087">
    <property type="protein sequence ID" value="TMW93158.1"/>
    <property type="molecule type" value="Genomic_DNA"/>
</dbReference>
<comment type="caution">
    <text evidence="2">The sequence shown here is derived from an EMBL/GenBank/DDBJ whole genome shotgun (WGS) entry which is preliminary data.</text>
</comment>
<protein>
    <submittedName>
        <fullName evidence="2">Uncharacterized protein</fullName>
    </submittedName>
</protein>
<accession>A0A6N2BGT4</accession>
<organism evidence="2">
    <name type="scientific">Solanum chilense</name>
    <name type="common">Tomato</name>
    <name type="synonym">Lycopersicon chilense</name>
    <dbReference type="NCBI Taxonomy" id="4083"/>
    <lineage>
        <taxon>Eukaryota</taxon>
        <taxon>Viridiplantae</taxon>
        <taxon>Streptophyta</taxon>
        <taxon>Embryophyta</taxon>
        <taxon>Tracheophyta</taxon>
        <taxon>Spermatophyta</taxon>
        <taxon>Magnoliopsida</taxon>
        <taxon>eudicotyledons</taxon>
        <taxon>Gunneridae</taxon>
        <taxon>Pentapetalae</taxon>
        <taxon>asterids</taxon>
        <taxon>lamiids</taxon>
        <taxon>Solanales</taxon>
        <taxon>Solanaceae</taxon>
        <taxon>Solanoideae</taxon>
        <taxon>Solaneae</taxon>
        <taxon>Solanum</taxon>
        <taxon>Solanum subgen. Lycopersicon</taxon>
    </lineage>
</organism>
<feature type="region of interest" description="Disordered" evidence="1">
    <location>
        <begin position="1"/>
        <end position="23"/>
    </location>
</feature>
<feature type="region of interest" description="Disordered" evidence="1">
    <location>
        <begin position="84"/>
        <end position="115"/>
    </location>
</feature>
<feature type="compositionally biased region" description="Basic and acidic residues" evidence="1">
    <location>
        <begin position="84"/>
        <end position="105"/>
    </location>
</feature>
<evidence type="ECO:0000256" key="1">
    <source>
        <dbReference type="SAM" id="MobiDB-lite"/>
    </source>
</evidence>
<proteinExistence type="predicted"/>
<feature type="non-terminal residue" evidence="2">
    <location>
        <position position="1"/>
    </location>
</feature>
<reference evidence="2" key="1">
    <citation type="submission" date="2019-05" db="EMBL/GenBank/DDBJ databases">
        <title>The de novo reference genome and transcriptome assemblies of the wild tomato species Solanum chilense.</title>
        <authorList>
            <person name="Stam R."/>
            <person name="Nosenko T."/>
            <person name="Hoerger A.C."/>
            <person name="Stephan W."/>
            <person name="Seidel M.A."/>
            <person name="Kuhn J.M.M."/>
            <person name="Haberer G."/>
            <person name="Tellier A."/>
        </authorList>
    </citation>
    <scope>NUCLEOTIDE SEQUENCE</scope>
    <source>
        <tissue evidence="2">Mature leaves</tissue>
    </source>
</reference>
<evidence type="ECO:0000313" key="2">
    <source>
        <dbReference type="EMBL" id="TMW93158.1"/>
    </source>
</evidence>
<sequence length="128" mass="13523">DVGVSGNESEHQVTDNAGDVAENGVGVSINEGEHQVTDVAVDVVDDIVGVSVNEGGQLVNVNPNDVTELNDPNKVSVPTYKSTHVDTEANDPDKDGVAHQSHQDLNEPIMDQDGADTVQHNIPHVLLD</sequence>
<gene>
    <name evidence="2" type="ORF">EJD97_012094</name>
</gene>
<name>A0A6N2BGT4_SOLCI</name>
<dbReference type="AlphaFoldDB" id="A0A6N2BGT4"/>